<comment type="caution">
    <text evidence="1">The sequence shown here is derived from an EMBL/GenBank/DDBJ whole genome shotgun (WGS) entry which is preliminary data.</text>
</comment>
<accession>A0A3R1AJA2</accession>
<sequence length="114" mass="13878">MNSYKSIDELIISLSLLDQGEWIYVNLNSWGSEPENTDFYYIPWDYIQDLNDEEIYLDEEDMEMPLVVKELNLRGWMLVSSLNYIAQNKLNGRYDNKWFIDEVNYYREYDTFRT</sequence>
<evidence type="ECO:0000313" key="1">
    <source>
        <dbReference type="EMBL" id="MML57045.1"/>
    </source>
</evidence>
<reference evidence="1" key="1">
    <citation type="submission" date="2018-09" db="EMBL/GenBank/DDBJ databases">
        <authorList>
            <person name="Ashton P.M."/>
            <person name="Dallman T."/>
            <person name="Nair S."/>
            <person name="De Pinna E."/>
            <person name="Peters T."/>
            <person name="Grant K."/>
        </authorList>
    </citation>
    <scope>NUCLEOTIDE SEQUENCE [LARGE SCALE GENOMIC DNA]</scope>
    <source>
        <strain evidence="1">598938</strain>
    </source>
</reference>
<dbReference type="EMBL" id="RVVJ01000095">
    <property type="protein sequence ID" value="MML57045.1"/>
    <property type="molecule type" value="Genomic_DNA"/>
</dbReference>
<protein>
    <submittedName>
        <fullName evidence="1">Uncharacterized protein</fullName>
    </submittedName>
</protein>
<dbReference type="AlphaFoldDB" id="A0A3R1AJA2"/>
<gene>
    <name evidence="1" type="ORF">D7N80_28205</name>
</gene>
<proteinExistence type="predicted"/>
<organism evidence="1">
    <name type="scientific">Salmonella enterica I</name>
    <dbReference type="NCBI Taxonomy" id="59201"/>
    <lineage>
        <taxon>Bacteria</taxon>
        <taxon>Pseudomonadati</taxon>
        <taxon>Pseudomonadota</taxon>
        <taxon>Gammaproteobacteria</taxon>
        <taxon>Enterobacterales</taxon>
        <taxon>Enterobacteriaceae</taxon>
        <taxon>Salmonella</taxon>
    </lineage>
</organism>
<dbReference type="Proteomes" id="UP000885348">
    <property type="component" value="Unassembled WGS sequence"/>
</dbReference>
<name>A0A3R1AJA2_SALET</name>